<organism evidence="1 2">
    <name type="scientific">Ustilago bromivora</name>
    <dbReference type="NCBI Taxonomy" id="307758"/>
    <lineage>
        <taxon>Eukaryota</taxon>
        <taxon>Fungi</taxon>
        <taxon>Dikarya</taxon>
        <taxon>Basidiomycota</taxon>
        <taxon>Ustilaginomycotina</taxon>
        <taxon>Ustilaginomycetes</taxon>
        <taxon>Ustilaginales</taxon>
        <taxon>Ustilaginaceae</taxon>
        <taxon>Ustilago</taxon>
    </lineage>
</organism>
<dbReference type="PANTHER" id="PTHR10026">
    <property type="entry name" value="CYCLIN"/>
    <property type="match status" value="1"/>
</dbReference>
<keyword evidence="2" id="KW-1185">Reference proteome</keyword>
<dbReference type="EMBL" id="ULHB01000100">
    <property type="protein sequence ID" value="SYW81928.1"/>
    <property type="molecule type" value="Genomic_DNA"/>
</dbReference>
<dbReference type="Proteomes" id="UP000658997">
    <property type="component" value="Unassembled WGS sequence"/>
</dbReference>
<sequence>MSANYWASTQCNNWLLDRPQLDLARKEDVRYATKLECDAIGVFFCNYPFLVCATCIYVSAKTEESPIHIKSALGEATRSFQEVGYRGLPGDNSSLAEMEFCLLEEMEFDLILFHPYRSLIALYNSFGCASASVGKEAGKETGIGGEIEAFGVIKGLRSVEEKQGGGGGKLEEFDQQVLQLSWFVLNDCYKTDIPLMYPPYLVALSALYLALMLHGPAADRINSSLENMQTARLNHTKALANPSINPADLAEEARQPTPPKEEALTFFASLNVSLPMLAEVVQEMIAGYKMQNDVATLVGDGPGMVKLLESMRERRRAELVDRKTRRREGVYR</sequence>
<dbReference type="Gene3D" id="1.10.472.10">
    <property type="entry name" value="Cyclin-like"/>
    <property type="match status" value="2"/>
</dbReference>
<dbReference type="GO" id="GO:0006357">
    <property type="term" value="P:regulation of transcription by RNA polymerase II"/>
    <property type="evidence" value="ECO:0007669"/>
    <property type="project" value="InterPro"/>
</dbReference>
<proteinExistence type="predicted"/>
<dbReference type="InterPro" id="IPR036915">
    <property type="entry name" value="Cyclin-like_sf"/>
</dbReference>
<protein>
    <submittedName>
        <fullName evidence="1">Related to SSN8 - DNA-directed RNA polymerase II holoenzyme and SRB subcomplex subunit, cyclin C homolog</fullName>
    </submittedName>
</protein>
<gene>
    <name evidence="1" type="ORF">UBRO2_04380</name>
</gene>
<dbReference type="GO" id="GO:0016538">
    <property type="term" value="F:cyclin-dependent protein serine/threonine kinase regulator activity"/>
    <property type="evidence" value="ECO:0007669"/>
    <property type="project" value="InterPro"/>
</dbReference>
<evidence type="ECO:0000313" key="2">
    <source>
        <dbReference type="Proteomes" id="UP000658997"/>
    </source>
</evidence>
<dbReference type="InterPro" id="IPR043198">
    <property type="entry name" value="Cyclin/Ssn8"/>
</dbReference>
<keyword evidence="1" id="KW-0804">Transcription</keyword>
<keyword evidence="1" id="KW-0240">DNA-directed RNA polymerase</keyword>
<evidence type="ECO:0000313" key="1">
    <source>
        <dbReference type="EMBL" id="SYW81928.1"/>
    </source>
</evidence>
<dbReference type="GO" id="GO:0000428">
    <property type="term" value="C:DNA-directed RNA polymerase complex"/>
    <property type="evidence" value="ECO:0007669"/>
    <property type="project" value="UniProtKB-KW"/>
</dbReference>
<name>A0A8H8TV01_9BASI</name>
<reference evidence="1" key="1">
    <citation type="submission" date="2018-08" db="EMBL/GenBank/DDBJ databases">
        <authorList>
            <person name="Guldener U."/>
        </authorList>
    </citation>
    <scope>NUCLEOTIDE SEQUENCE</scope>
    <source>
        <strain evidence="1">UB2</strain>
    </source>
</reference>
<comment type="caution">
    <text evidence="1">The sequence shown here is derived from an EMBL/GenBank/DDBJ whole genome shotgun (WGS) entry which is preliminary data.</text>
</comment>
<dbReference type="SUPFAM" id="SSF47954">
    <property type="entry name" value="Cyclin-like"/>
    <property type="match status" value="2"/>
</dbReference>
<dbReference type="AlphaFoldDB" id="A0A8H8TV01"/>
<accession>A0A8H8TV01</accession>